<organism evidence="2">
    <name type="scientific">bioreactor metagenome</name>
    <dbReference type="NCBI Taxonomy" id="1076179"/>
    <lineage>
        <taxon>unclassified sequences</taxon>
        <taxon>metagenomes</taxon>
        <taxon>ecological metagenomes</taxon>
    </lineage>
</organism>
<dbReference type="Gene3D" id="3.90.226.10">
    <property type="entry name" value="2-enoyl-CoA Hydratase, Chain A, domain 1"/>
    <property type="match status" value="1"/>
</dbReference>
<dbReference type="SMART" id="SM00245">
    <property type="entry name" value="TSPc"/>
    <property type="match status" value="1"/>
</dbReference>
<dbReference type="InterPro" id="IPR005151">
    <property type="entry name" value="Tail-specific_protease"/>
</dbReference>
<gene>
    <name evidence="2" type="ORF">SDC9_86123</name>
</gene>
<dbReference type="PANTHER" id="PTHR11261">
    <property type="entry name" value="INTERPHOTORECEPTOR RETINOID-BINDING PROTEIN"/>
    <property type="match status" value="1"/>
</dbReference>
<dbReference type="PANTHER" id="PTHR11261:SF3">
    <property type="entry name" value="RETINOL-BINDING PROTEIN 3"/>
    <property type="match status" value="1"/>
</dbReference>
<dbReference type="SUPFAM" id="SSF52096">
    <property type="entry name" value="ClpP/crotonase"/>
    <property type="match status" value="1"/>
</dbReference>
<dbReference type="GO" id="GO:0006508">
    <property type="term" value="P:proteolysis"/>
    <property type="evidence" value="ECO:0007669"/>
    <property type="project" value="InterPro"/>
</dbReference>
<evidence type="ECO:0000313" key="2">
    <source>
        <dbReference type="EMBL" id="MPM39490.1"/>
    </source>
</evidence>
<dbReference type="InterPro" id="IPR028204">
    <property type="entry name" value="Tricorn_C1"/>
</dbReference>
<accession>A0A644ZF51</accession>
<sequence length="346" mass="39974">MKYINPIITILLITFLYSCQKLIFDKDRASDDPFENFDYLWNEVDKKYAYFTLKSVDWDHVRQRYRPMLYTGMSEDSLFNVLGNMLNELRDDHTNLMSPFNVSRYRPIIAGEDNFDYNIVRKYYINESEYTTGGFQHGRVKNQSIGYIRYKTFMTNVTNEEMDFLLNRYKNTIGIIIDLRENGGGNFVNIPRILNRFTDKKTLVMYNRTRNGPGRDDFGPYEPFYITPSDKIKYLGKPVVVLIDGGSYSASTFFALATKAMDNVFLIGETTGGGGGLPNGGQLPNGWVYRFSITQSYDLDKINYAEEGVPPDFRCKLNWLNTNRDEIVELAIDKIVNFAGSTIQKL</sequence>
<dbReference type="AlphaFoldDB" id="A0A644ZF51"/>
<feature type="domain" description="Tail specific protease" evidence="1">
    <location>
        <begin position="112"/>
        <end position="316"/>
    </location>
</feature>
<dbReference type="CDD" id="cd07563">
    <property type="entry name" value="Peptidase_S41_IRBP"/>
    <property type="match status" value="1"/>
</dbReference>
<dbReference type="Gene3D" id="3.30.750.44">
    <property type="match status" value="1"/>
</dbReference>
<dbReference type="InterPro" id="IPR029045">
    <property type="entry name" value="ClpP/crotonase-like_dom_sf"/>
</dbReference>
<dbReference type="GO" id="GO:0008236">
    <property type="term" value="F:serine-type peptidase activity"/>
    <property type="evidence" value="ECO:0007669"/>
    <property type="project" value="InterPro"/>
</dbReference>
<dbReference type="EMBL" id="VSSQ01008660">
    <property type="protein sequence ID" value="MPM39490.1"/>
    <property type="molecule type" value="Genomic_DNA"/>
</dbReference>
<comment type="caution">
    <text evidence="2">The sequence shown here is derived from an EMBL/GenBank/DDBJ whole genome shotgun (WGS) entry which is preliminary data.</text>
</comment>
<dbReference type="Pfam" id="PF03572">
    <property type="entry name" value="Peptidase_S41"/>
    <property type="match status" value="1"/>
</dbReference>
<evidence type="ECO:0000259" key="1">
    <source>
        <dbReference type="SMART" id="SM00245"/>
    </source>
</evidence>
<dbReference type="PROSITE" id="PS51257">
    <property type="entry name" value="PROKAR_LIPOPROTEIN"/>
    <property type="match status" value="1"/>
</dbReference>
<protein>
    <recommendedName>
        <fullName evidence="1">Tail specific protease domain-containing protein</fullName>
    </recommendedName>
</protein>
<name>A0A644ZF51_9ZZZZ</name>
<dbReference type="Pfam" id="PF14684">
    <property type="entry name" value="Tricorn_C1"/>
    <property type="match status" value="1"/>
</dbReference>
<reference evidence="2" key="1">
    <citation type="submission" date="2019-08" db="EMBL/GenBank/DDBJ databases">
        <authorList>
            <person name="Kucharzyk K."/>
            <person name="Murdoch R.W."/>
            <person name="Higgins S."/>
            <person name="Loffler F."/>
        </authorList>
    </citation>
    <scope>NUCLEOTIDE SEQUENCE</scope>
</reference>
<proteinExistence type="predicted"/>